<keyword evidence="2" id="KW-1185">Reference proteome</keyword>
<dbReference type="AlphaFoldDB" id="A0A841CDU1"/>
<reference evidence="1 2" key="1">
    <citation type="submission" date="2020-08" db="EMBL/GenBank/DDBJ databases">
        <title>Genomic Encyclopedia of Type Strains, Phase III (KMG-III): the genomes of soil and plant-associated and newly described type strains.</title>
        <authorList>
            <person name="Whitman W."/>
        </authorList>
    </citation>
    <scope>NUCLEOTIDE SEQUENCE [LARGE SCALE GENOMIC DNA]</scope>
    <source>
        <strain evidence="1 2">CECT 8640</strain>
    </source>
</reference>
<accession>A0A841CDU1</accession>
<gene>
    <name evidence="1" type="ORF">FHS29_001094</name>
</gene>
<sequence length="153" mass="16053">MGVVAEENGLLGAVAGVGGAIGRAVGDMFAAEKRLNDTVANSPGAGQKFNVTKDTVLQAGHIIDAQLDSLRKAYRHASDDLRVQLADADDVNSDIAAAWNDRLVEGEGSYAQRIAEYMDSLHGLITQLRAAAVQYGHTEEEIQAAMGSTRAAG</sequence>
<evidence type="ECO:0000313" key="1">
    <source>
        <dbReference type="EMBL" id="MBB5954524.1"/>
    </source>
</evidence>
<dbReference type="RefSeq" id="WP_184688878.1">
    <property type="nucleotide sequence ID" value="NZ_JACHJN010000002.1"/>
</dbReference>
<name>A0A841CDU1_9PSEU</name>
<comment type="caution">
    <text evidence="1">The sequence shown here is derived from an EMBL/GenBank/DDBJ whole genome shotgun (WGS) entry which is preliminary data.</text>
</comment>
<protein>
    <submittedName>
        <fullName evidence="1">Uncharacterized protein YukE</fullName>
    </submittedName>
</protein>
<evidence type="ECO:0000313" key="2">
    <source>
        <dbReference type="Proteomes" id="UP000547510"/>
    </source>
</evidence>
<proteinExistence type="predicted"/>
<dbReference type="EMBL" id="JACHJN010000002">
    <property type="protein sequence ID" value="MBB5954524.1"/>
    <property type="molecule type" value="Genomic_DNA"/>
</dbReference>
<organism evidence="1 2">
    <name type="scientific">Saccharothrix tamanrassetensis</name>
    <dbReference type="NCBI Taxonomy" id="1051531"/>
    <lineage>
        <taxon>Bacteria</taxon>
        <taxon>Bacillati</taxon>
        <taxon>Actinomycetota</taxon>
        <taxon>Actinomycetes</taxon>
        <taxon>Pseudonocardiales</taxon>
        <taxon>Pseudonocardiaceae</taxon>
        <taxon>Saccharothrix</taxon>
    </lineage>
</organism>
<dbReference type="Proteomes" id="UP000547510">
    <property type="component" value="Unassembled WGS sequence"/>
</dbReference>